<name>A1ZN77_MICM2</name>
<dbReference type="EMBL" id="AAWS01000017">
    <property type="protein sequence ID" value="EAY28258.1"/>
    <property type="molecule type" value="Genomic_DNA"/>
</dbReference>
<dbReference type="Proteomes" id="UP000004095">
    <property type="component" value="Unassembled WGS sequence"/>
</dbReference>
<evidence type="ECO:0000256" key="1">
    <source>
        <dbReference type="SAM" id="Phobius"/>
    </source>
</evidence>
<dbReference type="OrthoDB" id="982086at2"/>
<proteinExistence type="predicted"/>
<reference evidence="2 3" key="1">
    <citation type="submission" date="2007-01" db="EMBL/GenBank/DDBJ databases">
        <authorList>
            <person name="Haygood M."/>
            <person name="Podell S."/>
            <person name="Anderson C."/>
            <person name="Hopkinson B."/>
            <person name="Roe K."/>
            <person name="Barbeau K."/>
            <person name="Gaasterland T."/>
            <person name="Ferriera S."/>
            <person name="Johnson J."/>
            <person name="Kravitz S."/>
            <person name="Beeson K."/>
            <person name="Sutton G."/>
            <person name="Rogers Y.-H."/>
            <person name="Friedman R."/>
            <person name="Frazier M."/>
            <person name="Venter J.C."/>
        </authorList>
    </citation>
    <scope>NUCLEOTIDE SEQUENCE [LARGE SCALE GENOMIC DNA]</scope>
    <source>
        <strain evidence="2 3">ATCC 23134</strain>
    </source>
</reference>
<organism evidence="2 3">
    <name type="scientific">Microscilla marina ATCC 23134</name>
    <dbReference type="NCBI Taxonomy" id="313606"/>
    <lineage>
        <taxon>Bacteria</taxon>
        <taxon>Pseudomonadati</taxon>
        <taxon>Bacteroidota</taxon>
        <taxon>Cytophagia</taxon>
        <taxon>Cytophagales</taxon>
        <taxon>Microscillaceae</taxon>
        <taxon>Microscilla</taxon>
    </lineage>
</organism>
<gene>
    <name evidence="2" type="ORF">M23134_03519</name>
</gene>
<dbReference type="RefSeq" id="WP_002698469.1">
    <property type="nucleotide sequence ID" value="NZ_AAWS01000017.1"/>
</dbReference>
<comment type="caution">
    <text evidence="2">The sequence shown here is derived from an EMBL/GenBank/DDBJ whole genome shotgun (WGS) entry which is preliminary data.</text>
</comment>
<dbReference type="AlphaFoldDB" id="A1ZN77"/>
<sequence length="67" mass="8110">MFKHYFEQVQNIEVFPVISLIIFFSFFLLLIIWLFKVDKKHISEMRHLPLDLDVTKNESQHSENTQS</sequence>
<dbReference type="eggNOG" id="COG2010">
    <property type="taxonomic scope" value="Bacteria"/>
</dbReference>
<keyword evidence="1" id="KW-1133">Transmembrane helix</keyword>
<keyword evidence="1" id="KW-0472">Membrane</keyword>
<keyword evidence="1" id="KW-0812">Transmembrane</keyword>
<accession>A1ZN77</accession>
<evidence type="ECO:0008006" key="4">
    <source>
        <dbReference type="Google" id="ProtNLM"/>
    </source>
</evidence>
<keyword evidence="3" id="KW-1185">Reference proteome</keyword>
<protein>
    <recommendedName>
        <fullName evidence="4">CcoQ/FixQ family Cbb3-type cytochrome c oxidase assembly chaperone</fullName>
    </recommendedName>
</protein>
<evidence type="ECO:0000313" key="2">
    <source>
        <dbReference type="EMBL" id="EAY28258.1"/>
    </source>
</evidence>
<feature type="transmembrane region" description="Helical" evidence="1">
    <location>
        <begin position="14"/>
        <end position="35"/>
    </location>
</feature>
<evidence type="ECO:0000313" key="3">
    <source>
        <dbReference type="Proteomes" id="UP000004095"/>
    </source>
</evidence>